<dbReference type="EC" id="3.5.1.44" evidence="3"/>
<evidence type="ECO:0000256" key="3">
    <source>
        <dbReference type="HAMAP-Rule" id="MF_01440"/>
    </source>
</evidence>
<dbReference type="InterPro" id="IPR011324">
    <property type="entry name" value="Cytotoxic_necrot_fac-like_cat"/>
</dbReference>
<reference evidence="5" key="1">
    <citation type="submission" date="2016-01" db="EMBL/GenBank/DDBJ databases">
        <authorList>
            <person name="Vorgias C.E."/>
        </authorList>
    </citation>
    <scope>NUCLEOTIDE SEQUENCE [LARGE SCALE GENOMIC DNA]</scope>
</reference>
<dbReference type="CDD" id="cd16352">
    <property type="entry name" value="CheD"/>
    <property type="match status" value="1"/>
</dbReference>
<dbReference type="GO" id="GO:0006935">
    <property type="term" value="P:chemotaxis"/>
    <property type="evidence" value="ECO:0007669"/>
    <property type="project" value="UniProtKB-UniRule"/>
</dbReference>
<dbReference type="KEGG" id="tch:CHITON_0567"/>
<dbReference type="PANTHER" id="PTHR35147:SF1">
    <property type="entry name" value="CHEMORECEPTOR GLUTAMINE DEAMIDASE CHED-RELATED"/>
    <property type="match status" value="1"/>
</dbReference>
<dbReference type="PROSITE" id="PS51257">
    <property type="entry name" value="PROKAR_LIPOPROTEIN"/>
    <property type="match status" value="1"/>
</dbReference>
<organism evidence="4 5">
    <name type="scientific">Thermococcus chitonophagus</name>
    <dbReference type="NCBI Taxonomy" id="54262"/>
    <lineage>
        <taxon>Archaea</taxon>
        <taxon>Methanobacteriati</taxon>
        <taxon>Methanobacteriota</taxon>
        <taxon>Thermococci</taxon>
        <taxon>Thermococcales</taxon>
        <taxon>Thermococcaceae</taxon>
        <taxon>Thermococcus</taxon>
    </lineage>
</organism>
<dbReference type="Gene3D" id="3.30.1330.200">
    <property type="match status" value="1"/>
</dbReference>
<evidence type="ECO:0000256" key="2">
    <source>
        <dbReference type="ARBA" id="ARBA00022801"/>
    </source>
</evidence>
<gene>
    <name evidence="3" type="primary">cheD</name>
    <name evidence="4" type="ORF">CHITON_0567</name>
</gene>
<keyword evidence="1 3" id="KW-0145">Chemotaxis</keyword>
<dbReference type="PANTHER" id="PTHR35147">
    <property type="entry name" value="CHEMORECEPTOR GLUTAMINE DEAMIDASE CHED-RELATED"/>
    <property type="match status" value="1"/>
</dbReference>
<dbReference type="SUPFAM" id="SSF64438">
    <property type="entry name" value="CNF1/YfiH-like putative cysteine hydrolases"/>
    <property type="match status" value="1"/>
</dbReference>
<evidence type="ECO:0000313" key="4">
    <source>
        <dbReference type="EMBL" id="CUX77346.1"/>
    </source>
</evidence>
<accession>A0A160VSE3</accession>
<dbReference type="InterPro" id="IPR005659">
    <property type="entry name" value="Chemorcpt_Glu_NH3ase_CheD"/>
</dbReference>
<dbReference type="EMBL" id="LN999010">
    <property type="protein sequence ID" value="CUX77346.1"/>
    <property type="molecule type" value="Genomic_DNA"/>
</dbReference>
<comment type="similarity">
    <text evidence="3">Belongs to the CheD family.</text>
</comment>
<keyword evidence="2 3" id="KW-0378">Hydrolase</keyword>
<protein>
    <recommendedName>
        <fullName evidence="3">Probable chemoreceptor glutamine deamidase CheD</fullName>
        <ecNumber evidence="3">3.5.1.44</ecNumber>
    </recommendedName>
</protein>
<comment type="function">
    <text evidence="3">Probably deamidates glutamine residues to glutamate on methyl-accepting chemotaxis receptors (MCPs), playing an important role in chemotaxis.</text>
</comment>
<dbReference type="InterPro" id="IPR038592">
    <property type="entry name" value="CheD-like_sf"/>
</dbReference>
<dbReference type="Pfam" id="PF03975">
    <property type="entry name" value="CheD"/>
    <property type="match status" value="1"/>
</dbReference>
<dbReference type="GO" id="GO:0050568">
    <property type="term" value="F:protein-glutamine glutaminase activity"/>
    <property type="evidence" value="ECO:0007669"/>
    <property type="project" value="UniProtKB-UniRule"/>
</dbReference>
<evidence type="ECO:0000256" key="1">
    <source>
        <dbReference type="ARBA" id="ARBA00022500"/>
    </source>
</evidence>
<dbReference type="STRING" id="54262.CHITON_0567"/>
<dbReference type="HAMAP" id="MF_01440">
    <property type="entry name" value="CheD"/>
    <property type="match status" value="1"/>
</dbReference>
<name>A0A160VSE3_9EURY</name>
<comment type="catalytic activity">
    <reaction evidence="3">
        <text>L-glutaminyl-[protein] + H2O = L-glutamyl-[protein] + NH4(+)</text>
        <dbReference type="Rhea" id="RHEA:16441"/>
        <dbReference type="Rhea" id="RHEA-COMP:10207"/>
        <dbReference type="Rhea" id="RHEA-COMP:10208"/>
        <dbReference type="ChEBI" id="CHEBI:15377"/>
        <dbReference type="ChEBI" id="CHEBI:28938"/>
        <dbReference type="ChEBI" id="CHEBI:29973"/>
        <dbReference type="ChEBI" id="CHEBI:30011"/>
        <dbReference type="EC" id="3.5.1.44"/>
    </reaction>
</comment>
<dbReference type="AlphaFoldDB" id="A0A160VSE3"/>
<proteinExistence type="inferred from homology"/>
<sequence length="164" mass="17657">MMVQEIKVGIGDYAVGKGRGIISTYGLGSCVGITLYDRVTKVGGLLHALLPEASRYGGRGNPAKYVDTGLQLLLKDVLKLGASKFRLEAKLFGGAHMFDNVKSADLMIGQKNVEVAKRELKRLGIRLVAEDTGGKGGRTIYLDLSTGKVRMRKVSGGKVIEKVY</sequence>
<dbReference type="Proteomes" id="UP000093069">
    <property type="component" value="Chromosome I"/>
</dbReference>
<evidence type="ECO:0000313" key="5">
    <source>
        <dbReference type="Proteomes" id="UP000093069"/>
    </source>
</evidence>